<dbReference type="GO" id="GO:0004076">
    <property type="term" value="F:biotin synthase activity"/>
    <property type="evidence" value="ECO:0007669"/>
    <property type="project" value="UniProtKB-UniRule"/>
</dbReference>
<comment type="similarity">
    <text evidence="2 14">Belongs to the radical SAM superfamily. Biotin synthase family.</text>
</comment>
<dbReference type="InterPro" id="IPR024177">
    <property type="entry name" value="Biotin_synthase"/>
</dbReference>
<dbReference type="Pfam" id="PF04055">
    <property type="entry name" value="Radical_SAM"/>
    <property type="match status" value="1"/>
</dbReference>
<comment type="cofactor">
    <cofactor evidence="15">
        <name>[2Fe-2S] cluster</name>
        <dbReference type="ChEBI" id="CHEBI:190135"/>
    </cofactor>
    <text evidence="15">Binds 1 [2Fe-2S] cluster. The cluster is coordinated with 3 cysteines and 1 arginine.</text>
</comment>
<comment type="function">
    <text evidence="14">Catalyzes the conversion of dethiobiotin (DTB) to biotin by the insertion of a sulfur atom into dethiobiotin via a radical-based mechanism.</text>
</comment>
<keyword evidence="6 14" id="KW-0808">Transferase</keyword>
<evidence type="ECO:0000313" key="17">
    <source>
        <dbReference type="EMBL" id="SDU43340.1"/>
    </source>
</evidence>
<dbReference type="GO" id="GO:0051539">
    <property type="term" value="F:4 iron, 4 sulfur cluster binding"/>
    <property type="evidence" value="ECO:0007669"/>
    <property type="project" value="UniProtKB-KW"/>
</dbReference>
<dbReference type="PANTHER" id="PTHR22976:SF2">
    <property type="entry name" value="BIOTIN SYNTHASE, MITOCHONDRIAL"/>
    <property type="match status" value="1"/>
</dbReference>
<dbReference type="CDD" id="cd01335">
    <property type="entry name" value="Radical_SAM"/>
    <property type="match status" value="1"/>
</dbReference>
<accession>A0A1H2IGN9</accession>
<keyword evidence="12 14" id="KW-0411">Iron-sulfur</keyword>
<evidence type="ECO:0000256" key="11">
    <source>
        <dbReference type="ARBA" id="ARBA00023004"/>
    </source>
</evidence>
<keyword evidence="18" id="KW-1185">Reference proteome</keyword>
<dbReference type="AlphaFoldDB" id="A0A1H2IGN9"/>
<evidence type="ECO:0000256" key="3">
    <source>
        <dbReference type="ARBA" id="ARBA00011738"/>
    </source>
</evidence>
<keyword evidence="11 14" id="KW-0408">Iron</keyword>
<evidence type="ECO:0000256" key="1">
    <source>
        <dbReference type="ARBA" id="ARBA00004942"/>
    </source>
</evidence>
<organism evidence="17 18">
    <name type="scientific">Desulfobacula phenolica</name>
    <dbReference type="NCBI Taxonomy" id="90732"/>
    <lineage>
        <taxon>Bacteria</taxon>
        <taxon>Pseudomonadati</taxon>
        <taxon>Thermodesulfobacteriota</taxon>
        <taxon>Desulfobacteria</taxon>
        <taxon>Desulfobacterales</taxon>
        <taxon>Desulfobacteraceae</taxon>
        <taxon>Desulfobacula</taxon>
    </lineage>
</organism>
<comment type="subunit">
    <text evidence="3 14">Homodimer.</text>
</comment>
<dbReference type="Proteomes" id="UP000199608">
    <property type="component" value="Unassembled WGS sequence"/>
</dbReference>
<evidence type="ECO:0000256" key="7">
    <source>
        <dbReference type="ARBA" id="ARBA00022691"/>
    </source>
</evidence>
<feature type="binding site" evidence="14 15">
    <location>
        <position position="202"/>
    </location>
    <ligand>
        <name>[2Fe-2S] cluster</name>
        <dbReference type="ChEBI" id="CHEBI:190135"/>
    </ligand>
</feature>
<keyword evidence="8 14" id="KW-0001">2Fe-2S</keyword>
<proteinExistence type="inferred from homology"/>
<dbReference type="Pfam" id="PF06968">
    <property type="entry name" value="BATS"/>
    <property type="match status" value="1"/>
</dbReference>
<comment type="cofactor">
    <cofactor evidence="14 15">
        <name>[4Fe-4S] cluster</name>
        <dbReference type="ChEBI" id="CHEBI:49883"/>
    </cofactor>
    <text evidence="14 15">Binds 1 [4Fe-4S] cluster. The cluster is coordinated with 3 cysteines and an exchangeable S-adenosyl-L-methionine.</text>
</comment>
<evidence type="ECO:0000313" key="18">
    <source>
        <dbReference type="Proteomes" id="UP000199608"/>
    </source>
</evidence>
<keyword evidence="10 14" id="KW-0093">Biotin biosynthesis</keyword>
<name>A0A1H2IGN9_9BACT</name>
<comment type="caution">
    <text evidence="14">Lacks conserved residue(s) required for the propagation of feature annotation.</text>
</comment>
<dbReference type="HAMAP" id="MF_01694">
    <property type="entry name" value="BioB"/>
    <property type="match status" value="1"/>
</dbReference>
<dbReference type="PANTHER" id="PTHR22976">
    <property type="entry name" value="BIOTIN SYNTHASE"/>
    <property type="match status" value="1"/>
</dbReference>
<dbReference type="InterPro" id="IPR010722">
    <property type="entry name" value="BATS_dom"/>
</dbReference>
<dbReference type="UniPathway" id="UPA00078">
    <property type="reaction ID" value="UER00162"/>
</dbReference>
<dbReference type="NCBIfam" id="TIGR00433">
    <property type="entry name" value="bioB"/>
    <property type="match status" value="1"/>
</dbReference>
<dbReference type="GO" id="GO:0005506">
    <property type="term" value="F:iron ion binding"/>
    <property type="evidence" value="ECO:0007669"/>
    <property type="project" value="UniProtKB-UniRule"/>
</dbReference>
<feature type="binding site" evidence="14 15">
    <location>
        <position position="142"/>
    </location>
    <ligand>
        <name>[2Fe-2S] cluster</name>
        <dbReference type="ChEBI" id="CHEBI:190135"/>
    </ligand>
</feature>
<evidence type="ECO:0000256" key="5">
    <source>
        <dbReference type="ARBA" id="ARBA00022485"/>
    </source>
</evidence>
<dbReference type="FunFam" id="3.20.20.70:FF:000026">
    <property type="entry name" value="Biotin synthase"/>
    <property type="match status" value="1"/>
</dbReference>
<dbReference type="Gene3D" id="3.20.20.70">
    <property type="entry name" value="Aldolase class I"/>
    <property type="match status" value="1"/>
</dbReference>
<keyword evidence="9 14" id="KW-0479">Metal-binding</keyword>
<comment type="pathway">
    <text evidence="1 14">Cofactor biosynthesis; biotin biosynthesis; biotin from 7,8-diaminononanoate: step 2/2.</text>
</comment>
<dbReference type="EC" id="2.8.1.6" evidence="4 14"/>
<evidence type="ECO:0000256" key="12">
    <source>
        <dbReference type="ARBA" id="ARBA00023014"/>
    </source>
</evidence>
<dbReference type="SMART" id="SM00876">
    <property type="entry name" value="BATS"/>
    <property type="match status" value="1"/>
</dbReference>
<dbReference type="EMBL" id="FNLL01000008">
    <property type="protein sequence ID" value="SDU43340.1"/>
    <property type="molecule type" value="Genomic_DNA"/>
</dbReference>
<evidence type="ECO:0000256" key="8">
    <source>
        <dbReference type="ARBA" id="ARBA00022714"/>
    </source>
</evidence>
<comment type="cofactor">
    <cofactor evidence="14">
        <name>[2Fe-2S] cluster</name>
        <dbReference type="ChEBI" id="CHEBI:190135"/>
    </cofactor>
    <text evidence="14">Binds 1 [2Fe-2S] cluster. The cluster is coordinated with 3 cysteines and 1 arginine.</text>
</comment>
<evidence type="ECO:0000256" key="9">
    <source>
        <dbReference type="ARBA" id="ARBA00022723"/>
    </source>
</evidence>
<sequence length="324" mass="35939">MTEEAYFNLAKTIIQGNTPDSTQFAKIAHLTDDKVFELFPGANLIRSTYFKNQIHLCTICNGKSGKCSEDCTFCAQSRFHKTDVETYPLLSKEKLQQPALDLKNTQVTRYSIVTSGKGLSGKEINRVSEAFSGIKDLPLCYCASLGIITEDDFNLLARSGVTRYHHNLETARSHFNNICTTHTYDQRIETIKTAQKAGLSVCSGGIFGLGETDDQILEMALELKCLDVDAVPLNFLSPIPGTPMEHQSKLTPLKCLKIIALFRYVLPEKEIIICGGREANLGMLHPFIFYAGASGILTGNYLTTGGRQLEKDLNMLNQLELTPR</sequence>
<dbReference type="SFLD" id="SFLDS00029">
    <property type="entry name" value="Radical_SAM"/>
    <property type="match status" value="1"/>
</dbReference>
<feature type="domain" description="Radical SAM core" evidence="16">
    <location>
        <begin position="49"/>
        <end position="277"/>
    </location>
</feature>
<feature type="binding site" evidence="14 15">
    <location>
        <position position="71"/>
    </location>
    <ligand>
        <name>[4Fe-4S] cluster</name>
        <dbReference type="ChEBI" id="CHEBI:49883"/>
        <note>4Fe-4S-S-AdoMet</note>
    </ligand>
</feature>
<dbReference type="PROSITE" id="PS51918">
    <property type="entry name" value="RADICAL_SAM"/>
    <property type="match status" value="1"/>
</dbReference>
<dbReference type="SFLD" id="SFLDG01278">
    <property type="entry name" value="biotin_synthase_like"/>
    <property type="match status" value="1"/>
</dbReference>
<evidence type="ECO:0000256" key="4">
    <source>
        <dbReference type="ARBA" id="ARBA00012236"/>
    </source>
</evidence>
<evidence type="ECO:0000256" key="15">
    <source>
        <dbReference type="PIRSR" id="PIRSR001619-1"/>
    </source>
</evidence>
<dbReference type="InterPro" id="IPR013785">
    <property type="entry name" value="Aldolase_TIM"/>
</dbReference>
<evidence type="ECO:0000256" key="13">
    <source>
        <dbReference type="ARBA" id="ARBA00051157"/>
    </source>
</evidence>
<dbReference type="InterPro" id="IPR006638">
    <property type="entry name" value="Elp3/MiaA/NifB-like_rSAM"/>
</dbReference>
<evidence type="ECO:0000256" key="2">
    <source>
        <dbReference type="ARBA" id="ARBA00010765"/>
    </source>
</evidence>
<evidence type="ECO:0000256" key="10">
    <source>
        <dbReference type="ARBA" id="ARBA00022756"/>
    </source>
</evidence>
<keyword evidence="7 14" id="KW-0949">S-adenosyl-L-methionine</keyword>
<dbReference type="InterPro" id="IPR002684">
    <property type="entry name" value="Biotin_synth/BioAB"/>
</dbReference>
<gene>
    <name evidence="14" type="primary">bioB</name>
    <name evidence="17" type="ORF">SAMN04487931_108180</name>
</gene>
<keyword evidence="5 14" id="KW-0004">4Fe-4S</keyword>
<dbReference type="SMART" id="SM00729">
    <property type="entry name" value="Elp3"/>
    <property type="match status" value="1"/>
</dbReference>
<dbReference type="SUPFAM" id="SSF102114">
    <property type="entry name" value="Radical SAM enzymes"/>
    <property type="match status" value="1"/>
</dbReference>
<dbReference type="RefSeq" id="WP_092235555.1">
    <property type="nucleotide sequence ID" value="NZ_FNLL01000008.1"/>
</dbReference>
<dbReference type="InterPro" id="IPR007197">
    <property type="entry name" value="rSAM"/>
</dbReference>
<feature type="binding site" evidence="14 15">
    <location>
        <position position="74"/>
    </location>
    <ligand>
        <name>[4Fe-4S] cluster</name>
        <dbReference type="ChEBI" id="CHEBI:49883"/>
        <note>4Fe-4S-S-AdoMet</note>
    </ligand>
</feature>
<feature type="binding site" evidence="14 15">
    <location>
        <position position="67"/>
    </location>
    <ligand>
        <name>[4Fe-4S] cluster</name>
        <dbReference type="ChEBI" id="CHEBI:49883"/>
        <note>4Fe-4S-S-AdoMet</note>
    </ligand>
</feature>
<dbReference type="InterPro" id="IPR058240">
    <property type="entry name" value="rSAM_sf"/>
</dbReference>
<evidence type="ECO:0000259" key="16">
    <source>
        <dbReference type="PROSITE" id="PS51918"/>
    </source>
</evidence>
<dbReference type="GO" id="GO:0051537">
    <property type="term" value="F:2 iron, 2 sulfur cluster binding"/>
    <property type="evidence" value="ECO:0007669"/>
    <property type="project" value="UniProtKB-KW"/>
</dbReference>
<feature type="binding site" evidence="14 15">
    <location>
        <position position="111"/>
    </location>
    <ligand>
        <name>[2Fe-2S] cluster</name>
        <dbReference type="ChEBI" id="CHEBI:190135"/>
    </ligand>
</feature>
<evidence type="ECO:0000256" key="6">
    <source>
        <dbReference type="ARBA" id="ARBA00022679"/>
    </source>
</evidence>
<dbReference type="PIRSF" id="PIRSF001619">
    <property type="entry name" value="Biotin_synth"/>
    <property type="match status" value="1"/>
</dbReference>
<dbReference type="GO" id="GO:0009102">
    <property type="term" value="P:biotin biosynthetic process"/>
    <property type="evidence" value="ECO:0007669"/>
    <property type="project" value="UniProtKB-UniRule"/>
</dbReference>
<protein>
    <recommendedName>
        <fullName evidence="4 14">Biotin synthase</fullName>
        <ecNumber evidence="4 14">2.8.1.6</ecNumber>
    </recommendedName>
</protein>
<comment type="catalytic activity">
    <reaction evidence="13 14">
        <text>(4R,5S)-dethiobiotin + (sulfur carrier)-SH + 2 reduced [2Fe-2S]-[ferredoxin] + 2 S-adenosyl-L-methionine = (sulfur carrier)-H + biotin + 2 5'-deoxyadenosine + 2 L-methionine + 2 oxidized [2Fe-2S]-[ferredoxin]</text>
        <dbReference type="Rhea" id="RHEA:22060"/>
        <dbReference type="Rhea" id="RHEA-COMP:10000"/>
        <dbReference type="Rhea" id="RHEA-COMP:10001"/>
        <dbReference type="Rhea" id="RHEA-COMP:14737"/>
        <dbReference type="Rhea" id="RHEA-COMP:14739"/>
        <dbReference type="ChEBI" id="CHEBI:17319"/>
        <dbReference type="ChEBI" id="CHEBI:29917"/>
        <dbReference type="ChEBI" id="CHEBI:33737"/>
        <dbReference type="ChEBI" id="CHEBI:33738"/>
        <dbReference type="ChEBI" id="CHEBI:57586"/>
        <dbReference type="ChEBI" id="CHEBI:57844"/>
        <dbReference type="ChEBI" id="CHEBI:59789"/>
        <dbReference type="ChEBI" id="CHEBI:64428"/>
        <dbReference type="ChEBI" id="CHEBI:149473"/>
        <dbReference type="EC" id="2.8.1.6"/>
    </reaction>
</comment>
<reference evidence="18" key="1">
    <citation type="submission" date="2016-10" db="EMBL/GenBank/DDBJ databases">
        <authorList>
            <person name="Varghese N."/>
            <person name="Submissions S."/>
        </authorList>
    </citation>
    <scope>NUCLEOTIDE SEQUENCE [LARGE SCALE GENOMIC DNA]</scope>
    <source>
        <strain evidence="18">DSM 3384</strain>
    </source>
</reference>
<dbReference type="SFLD" id="SFLDG01060">
    <property type="entry name" value="BATS_domain_containing"/>
    <property type="match status" value="1"/>
</dbReference>
<evidence type="ECO:0000256" key="14">
    <source>
        <dbReference type="HAMAP-Rule" id="MF_01694"/>
    </source>
</evidence>